<evidence type="ECO:0000256" key="1">
    <source>
        <dbReference type="SAM" id="Phobius"/>
    </source>
</evidence>
<comment type="caution">
    <text evidence="2">The sequence shown here is derived from an EMBL/GenBank/DDBJ whole genome shotgun (WGS) entry which is preliminary data.</text>
</comment>
<evidence type="ECO:0000313" key="2">
    <source>
        <dbReference type="EMBL" id="MBA2863996.1"/>
    </source>
</evidence>
<proteinExistence type="predicted"/>
<protein>
    <submittedName>
        <fullName evidence="2">Uncharacterized protein</fullName>
    </submittedName>
</protein>
<keyword evidence="1" id="KW-0472">Membrane</keyword>
<evidence type="ECO:0000313" key="3">
    <source>
        <dbReference type="Proteomes" id="UP000567099"/>
    </source>
</evidence>
<organism evidence="2 3">
    <name type="scientific">Methanococcus maripaludis</name>
    <name type="common">Methanococcus deltae</name>
    <dbReference type="NCBI Taxonomy" id="39152"/>
    <lineage>
        <taxon>Archaea</taxon>
        <taxon>Methanobacteriati</taxon>
        <taxon>Methanobacteriota</taxon>
        <taxon>Methanomada group</taxon>
        <taxon>Methanococci</taxon>
        <taxon>Methanococcales</taxon>
        <taxon>Methanococcaceae</taxon>
        <taxon>Methanococcus</taxon>
    </lineage>
</organism>
<feature type="transmembrane region" description="Helical" evidence="1">
    <location>
        <begin position="48"/>
        <end position="71"/>
    </location>
</feature>
<feature type="transmembrane region" description="Helical" evidence="1">
    <location>
        <begin position="112"/>
        <end position="132"/>
    </location>
</feature>
<name>A0A7J9PMP7_METMI</name>
<dbReference type="Proteomes" id="UP000567099">
    <property type="component" value="Unassembled WGS sequence"/>
</dbReference>
<sequence length="134" mass="15295">MIGELALGVNAYIDYETQKVSLFLALATGIISFLECMYFNGIFYSLNLFLDVILISALIYGAIKVGLWNYINIGDWWMFPAVAFILFDAGYGLMAFFTAYILVFFKIGRRIPFLPLLWGSTIIFKVVIWQGFLQ</sequence>
<dbReference type="AlphaFoldDB" id="A0A7J9PMP7"/>
<feature type="transmembrane region" description="Helical" evidence="1">
    <location>
        <begin position="20"/>
        <end position="41"/>
    </location>
</feature>
<accession>A0A7J9PMP7</accession>
<keyword evidence="1" id="KW-0812">Transmembrane</keyword>
<keyword evidence="1" id="KW-1133">Transmembrane helix</keyword>
<dbReference type="EMBL" id="JACDUO010000001">
    <property type="protein sequence ID" value="MBA2863996.1"/>
    <property type="molecule type" value="Genomic_DNA"/>
</dbReference>
<dbReference type="RefSeq" id="WP_181504980.1">
    <property type="nucleotide sequence ID" value="NZ_JACDUO010000001.1"/>
</dbReference>
<feature type="transmembrane region" description="Helical" evidence="1">
    <location>
        <begin position="77"/>
        <end position="105"/>
    </location>
</feature>
<reference evidence="2 3" key="1">
    <citation type="submission" date="2020-07" db="EMBL/GenBank/DDBJ databases">
        <title>Genomic Encyclopedia of Type Strains, Phase IV (KMG-V): Genome sequencing to study the core and pangenomes of soil and plant-associated prokaryotes.</title>
        <authorList>
            <person name="Whitman W."/>
        </authorList>
    </citation>
    <scope>NUCLEOTIDE SEQUENCE [LARGE SCALE GENOMIC DNA]</scope>
    <source>
        <strain evidence="2 3">C13</strain>
    </source>
</reference>
<gene>
    <name evidence="2" type="ORF">HNP94_000996</name>
</gene>